<dbReference type="CDD" id="cd22534">
    <property type="entry name" value="KH-II_Era"/>
    <property type="match status" value="1"/>
</dbReference>
<dbReference type="Gene3D" id="3.40.50.300">
    <property type="entry name" value="P-loop containing nucleotide triphosphate hydrolases"/>
    <property type="match status" value="1"/>
</dbReference>
<keyword evidence="6" id="KW-1003">Cell membrane</keyword>
<dbReference type="PRINTS" id="PR00326">
    <property type="entry name" value="GTP1OBG"/>
</dbReference>
<protein>
    <recommendedName>
        <fullName evidence="2 6">GTPase Era</fullName>
    </recommendedName>
</protein>
<dbReference type="Pfam" id="PF07650">
    <property type="entry name" value="KH_2"/>
    <property type="match status" value="1"/>
</dbReference>
<dbReference type="HAMAP" id="MF_00367">
    <property type="entry name" value="GTPase_Era"/>
    <property type="match status" value="1"/>
</dbReference>
<feature type="region of interest" description="G5" evidence="7">
    <location>
        <begin position="160"/>
        <end position="162"/>
    </location>
</feature>
<keyword evidence="6" id="KW-0699">rRNA-binding</keyword>
<evidence type="ECO:0000256" key="1">
    <source>
        <dbReference type="ARBA" id="ARBA00007921"/>
    </source>
</evidence>
<gene>
    <name evidence="6" type="primary">era</name>
    <name evidence="11" type="ORF">OP8BY_0209</name>
</gene>
<keyword evidence="3 6" id="KW-0547">Nucleotide-binding</keyword>
<comment type="similarity">
    <text evidence="1 6 7 8">Belongs to the TRAFAC class TrmE-Era-EngA-EngB-Septin-like GTPase superfamily. Era GTPase family.</text>
</comment>
<evidence type="ECO:0000256" key="4">
    <source>
        <dbReference type="ARBA" id="ARBA00022884"/>
    </source>
</evidence>
<feature type="region of interest" description="G2" evidence="7">
    <location>
        <begin position="48"/>
        <end position="52"/>
    </location>
</feature>
<evidence type="ECO:0000313" key="11">
    <source>
        <dbReference type="EMBL" id="RFT15561.1"/>
    </source>
</evidence>
<dbReference type="GO" id="GO:0003924">
    <property type="term" value="F:GTPase activity"/>
    <property type="evidence" value="ECO:0007669"/>
    <property type="project" value="UniProtKB-UniRule"/>
</dbReference>
<feature type="region of interest" description="G1" evidence="7">
    <location>
        <begin position="22"/>
        <end position="29"/>
    </location>
</feature>
<feature type="domain" description="Era-type G" evidence="10">
    <location>
        <begin position="14"/>
        <end position="181"/>
    </location>
</feature>
<evidence type="ECO:0000313" key="12">
    <source>
        <dbReference type="Proteomes" id="UP000257323"/>
    </source>
</evidence>
<evidence type="ECO:0000256" key="5">
    <source>
        <dbReference type="ARBA" id="ARBA00023134"/>
    </source>
</evidence>
<accession>A0A3E2BLG7</accession>
<proteinExistence type="inferred from homology"/>
<dbReference type="GO" id="GO:0070181">
    <property type="term" value="F:small ribosomal subunit rRNA binding"/>
    <property type="evidence" value="ECO:0007669"/>
    <property type="project" value="UniProtKB-UniRule"/>
</dbReference>
<dbReference type="InterPro" id="IPR030388">
    <property type="entry name" value="G_ERA_dom"/>
</dbReference>
<keyword evidence="4 6" id="KW-0694">RNA-binding</keyword>
<dbReference type="GO" id="GO:0043024">
    <property type="term" value="F:ribosomal small subunit binding"/>
    <property type="evidence" value="ECO:0007669"/>
    <property type="project" value="TreeGrafter"/>
</dbReference>
<evidence type="ECO:0000256" key="7">
    <source>
        <dbReference type="PROSITE-ProRule" id="PRU01050"/>
    </source>
</evidence>
<comment type="caution">
    <text evidence="6">Lacks conserved residue(s) required for the propagation of feature annotation.</text>
</comment>
<dbReference type="PANTHER" id="PTHR42698">
    <property type="entry name" value="GTPASE ERA"/>
    <property type="match status" value="1"/>
</dbReference>
<feature type="region of interest" description="G3" evidence="7">
    <location>
        <begin position="69"/>
        <end position="72"/>
    </location>
</feature>
<feature type="binding site" evidence="6">
    <location>
        <begin position="131"/>
        <end position="134"/>
    </location>
    <ligand>
        <name>GTP</name>
        <dbReference type="ChEBI" id="CHEBI:37565"/>
    </ligand>
</feature>
<dbReference type="CDD" id="cd04163">
    <property type="entry name" value="Era"/>
    <property type="match status" value="1"/>
</dbReference>
<comment type="caution">
    <text evidence="11">The sequence shown here is derived from an EMBL/GenBank/DDBJ whole genome shotgun (WGS) entry which is preliminary data.</text>
</comment>
<dbReference type="InterPro" id="IPR027417">
    <property type="entry name" value="P-loop_NTPase"/>
</dbReference>
<dbReference type="EMBL" id="QUAH01000008">
    <property type="protein sequence ID" value="RFT15561.1"/>
    <property type="molecule type" value="Genomic_DNA"/>
</dbReference>
<comment type="function">
    <text evidence="6">An essential GTPase that binds both GDP and GTP, with rapid nucleotide exchange. Plays a role in 16S rRNA processing and 30S ribosomal subunit biogenesis and possibly also in cell cycle regulation and energy metabolism.</text>
</comment>
<dbReference type="NCBIfam" id="TIGR00436">
    <property type="entry name" value="era"/>
    <property type="match status" value="1"/>
</dbReference>
<keyword evidence="6" id="KW-0963">Cytoplasm</keyword>
<dbReference type="NCBIfam" id="TIGR00231">
    <property type="entry name" value="small_GTP"/>
    <property type="match status" value="1"/>
</dbReference>
<dbReference type="PROSITE" id="PS50823">
    <property type="entry name" value="KH_TYPE_2"/>
    <property type="match status" value="1"/>
</dbReference>
<evidence type="ECO:0000256" key="6">
    <source>
        <dbReference type="HAMAP-Rule" id="MF_00367"/>
    </source>
</evidence>
<organism evidence="11 12">
    <name type="scientific">Candidatus Saccharicenans subterraneus</name>
    <dbReference type="NCBI Taxonomy" id="2508984"/>
    <lineage>
        <taxon>Bacteria</taxon>
        <taxon>Candidatus Aminicenantota</taxon>
        <taxon>Candidatus Aminicenantia</taxon>
        <taxon>Candidatus Aminicenantales</taxon>
        <taxon>Candidatus Saccharicenantaceae</taxon>
        <taxon>Candidatus Saccharicenans</taxon>
    </lineage>
</organism>
<dbReference type="GO" id="GO:0005886">
    <property type="term" value="C:plasma membrane"/>
    <property type="evidence" value="ECO:0007669"/>
    <property type="project" value="UniProtKB-SubCell"/>
</dbReference>
<dbReference type="GO" id="GO:0005525">
    <property type="term" value="F:GTP binding"/>
    <property type="evidence" value="ECO:0007669"/>
    <property type="project" value="UniProtKB-UniRule"/>
</dbReference>
<dbReference type="InterPro" id="IPR005662">
    <property type="entry name" value="GTPase_Era-like"/>
</dbReference>
<evidence type="ECO:0000256" key="8">
    <source>
        <dbReference type="RuleBase" id="RU003761"/>
    </source>
</evidence>
<dbReference type="InterPro" id="IPR015946">
    <property type="entry name" value="KH_dom-like_a/b"/>
</dbReference>
<keyword evidence="5 6" id="KW-0342">GTP-binding</keyword>
<dbReference type="InterPro" id="IPR009019">
    <property type="entry name" value="KH_sf_prok-type"/>
</dbReference>
<dbReference type="NCBIfam" id="NF000908">
    <property type="entry name" value="PRK00089.1"/>
    <property type="match status" value="1"/>
</dbReference>
<feature type="region of interest" description="G4" evidence="7">
    <location>
        <begin position="131"/>
        <end position="134"/>
    </location>
</feature>
<evidence type="ECO:0000259" key="9">
    <source>
        <dbReference type="PROSITE" id="PS50823"/>
    </source>
</evidence>
<evidence type="ECO:0000259" key="10">
    <source>
        <dbReference type="PROSITE" id="PS51713"/>
    </source>
</evidence>
<dbReference type="InterPro" id="IPR005225">
    <property type="entry name" value="Small_GTP-bd"/>
</dbReference>
<feature type="binding site" evidence="6">
    <location>
        <begin position="22"/>
        <end position="29"/>
    </location>
    <ligand>
        <name>GTP</name>
        <dbReference type="ChEBI" id="CHEBI:37565"/>
    </ligand>
</feature>
<dbReference type="PANTHER" id="PTHR42698:SF1">
    <property type="entry name" value="GTPASE ERA, MITOCHONDRIAL"/>
    <property type="match status" value="1"/>
</dbReference>
<comment type="subunit">
    <text evidence="6">Monomer.</text>
</comment>
<dbReference type="Proteomes" id="UP000257323">
    <property type="component" value="Unassembled WGS sequence"/>
</dbReference>
<evidence type="ECO:0000256" key="2">
    <source>
        <dbReference type="ARBA" id="ARBA00020484"/>
    </source>
</evidence>
<dbReference type="FunFam" id="3.40.50.300:FF:000094">
    <property type="entry name" value="GTPase Era"/>
    <property type="match status" value="1"/>
</dbReference>
<comment type="subcellular location">
    <subcellularLocation>
        <location evidence="6">Cytoplasm</location>
    </subcellularLocation>
    <subcellularLocation>
        <location evidence="6">Cell membrane</location>
        <topology evidence="6">Peripheral membrane protein</topology>
    </subcellularLocation>
</comment>
<name>A0A3E2BLG7_9BACT</name>
<dbReference type="GO" id="GO:0000028">
    <property type="term" value="P:ribosomal small subunit assembly"/>
    <property type="evidence" value="ECO:0007669"/>
    <property type="project" value="TreeGrafter"/>
</dbReference>
<keyword evidence="6" id="KW-0690">Ribosome biogenesis</keyword>
<reference evidence="11 12" key="1">
    <citation type="submission" date="2018-08" db="EMBL/GenBank/DDBJ databases">
        <title>Genome analysis of the thermophilic bacterium of the candidate phylum Aminicenantes from deep subsurface aquifer revealed its physiology and ecological role.</title>
        <authorList>
            <person name="Kadnikov V.V."/>
            <person name="Mardanov A.V."/>
            <person name="Beletsky A.V."/>
            <person name="Karnachuk O.V."/>
            <person name="Ravin N.V."/>
        </authorList>
    </citation>
    <scope>NUCLEOTIDE SEQUENCE [LARGE SCALE GENOMIC DNA]</scope>
    <source>
        <strain evidence="11">BY38</strain>
    </source>
</reference>
<dbReference type="InterPro" id="IPR006073">
    <property type="entry name" value="GTP-bd"/>
</dbReference>
<dbReference type="SUPFAM" id="SSF54814">
    <property type="entry name" value="Prokaryotic type KH domain (KH-domain type II)"/>
    <property type="match status" value="1"/>
</dbReference>
<dbReference type="AlphaFoldDB" id="A0A3E2BLG7"/>
<dbReference type="PROSITE" id="PS51713">
    <property type="entry name" value="G_ERA"/>
    <property type="match status" value="1"/>
</dbReference>
<feature type="domain" description="KH type-2" evidence="9">
    <location>
        <begin position="224"/>
        <end position="304"/>
    </location>
</feature>
<keyword evidence="6" id="KW-0472">Membrane</keyword>
<dbReference type="InterPro" id="IPR004044">
    <property type="entry name" value="KH_dom_type_2"/>
</dbReference>
<evidence type="ECO:0000256" key="3">
    <source>
        <dbReference type="ARBA" id="ARBA00022741"/>
    </source>
</evidence>
<dbReference type="GO" id="GO:0005829">
    <property type="term" value="C:cytosol"/>
    <property type="evidence" value="ECO:0007669"/>
    <property type="project" value="TreeGrafter"/>
</dbReference>
<sequence>MATRKQTGKKKTYRAGYVALIGRPNVGKSTLVNNLIGQKIAIVSDKPQTTRVSLLGIKTTDRGQIIFVDNPGVHKPLHLMNRRMMNYVHSSLETADLLLLMIDASKKFGHGDQYVLDILKNVTRPIFLLINKVDLVKKENILLIIDSYKDLLPFKEIVPISALKGDNLDRLENLIYEYLPVADKIYDEDEVTDQSEKFLLSEIIREKLLHHVEEELPYTTAVVIRSMERTELAEKPASGHRPARPARPLVRVQAEILVEKENHKGIIIGRKGSLIKAIGSEARKEMEEILESQVFLELSVRVREKWRDSEEILDLIEEQKG</sequence>
<dbReference type="Gene3D" id="3.30.300.20">
    <property type="match status" value="1"/>
</dbReference>
<dbReference type="SUPFAM" id="SSF52540">
    <property type="entry name" value="P-loop containing nucleoside triphosphate hydrolases"/>
    <property type="match status" value="1"/>
</dbReference>
<dbReference type="Pfam" id="PF01926">
    <property type="entry name" value="MMR_HSR1"/>
    <property type="match status" value="1"/>
</dbReference>